<comment type="caution">
    <text evidence="1">The sequence shown here is derived from an EMBL/GenBank/DDBJ whole genome shotgun (WGS) entry which is preliminary data.</text>
</comment>
<organism evidence="1 2">
    <name type="scientific">Fredinandcohnia salidurans</name>
    <dbReference type="NCBI Taxonomy" id="2595041"/>
    <lineage>
        <taxon>Bacteria</taxon>
        <taxon>Bacillati</taxon>
        <taxon>Bacillota</taxon>
        <taxon>Bacilli</taxon>
        <taxon>Bacillales</taxon>
        <taxon>Bacillaceae</taxon>
        <taxon>Fredinandcohnia</taxon>
    </lineage>
</organism>
<gene>
    <name evidence="1" type="ORF">ACFSFW_10945</name>
</gene>
<dbReference type="InterPro" id="IPR021525">
    <property type="entry name" value="DUF3189"/>
</dbReference>
<keyword evidence="2" id="KW-1185">Reference proteome</keyword>
<protein>
    <submittedName>
        <fullName evidence="1">DUF3189 family protein</fullName>
    </submittedName>
</protein>
<reference evidence="2" key="1">
    <citation type="journal article" date="2019" name="Int. J. Syst. Evol. Microbiol.">
        <title>The Global Catalogue of Microorganisms (GCM) 10K type strain sequencing project: providing services to taxonomists for standard genome sequencing and annotation.</title>
        <authorList>
            <consortium name="The Broad Institute Genomics Platform"/>
            <consortium name="The Broad Institute Genome Sequencing Center for Infectious Disease"/>
            <person name="Wu L."/>
            <person name="Ma J."/>
        </authorList>
    </citation>
    <scope>NUCLEOTIDE SEQUENCE [LARGE SCALE GENOMIC DNA]</scope>
    <source>
        <strain evidence="2">CCUG 15531</strain>
    </source>
</reference>
<proteinExistence type="predicted"/>
<dbReference type="Pfam" id="PF11385">
    <property type="entry name" value="DUF3189"/>
    <property type="match status" value="1"/>
</dbReference>
<evidence type="ECO:0000313" key="1">
    <source>
        <dbReference type="EMBL" id="MFD1779185.1"/>
    </source>
</evidence>
<sequence>MIFIYHDFGGTHSTSLAAAYHLKILDDPSKILEKDEILAVPYFNKLKKKDAGKFIFHGEDDEGNHVYTLGRRSSKLVLPSLYHFSEIIVNRYNIDEKIFFSNTSPVVPFAMTMGGFFSRGLGINAIGVPLLVKGAQQCCLHISQLVEETKEIAKNTNGQTIISIDNKKFQA</sequence>
<dbReference type="EMBL" id="JBHUEK010000017">
    <property type="protein sequence ID" value="MFD1779185.1"/>
    <property type="molecule type" value="Genomic_DNA"/>
</dbReference>
<accession>A0ABW4MQC6</accession>
<dbReference type="Proteomes" id="UP001597227">
    <property type="component" value="Unassembled WGS sequence"/>
</dbReference>
<name>A0ABW4MQC6_9BACI</name>
<evidence type="ECO:0000313" key="2">
    <source>
        <dbReference type="Proteomes" id="UP001597227"/>
    </source>
</evidence>
<dbReference type="RefSeq" id="WP_388038073.1">
    <property type="nucleotide sequence ID" value="NZ_JBHUEK010000017.1"/>
</dbReference>